<keyword evidence="5" id="KW-0732">Signal</keyword>
<comment type="similarity">
    <text evidence="1">Belongs to the peptidase A1 family.</text>
</comment>
<proteinExistence type="inferred from homology"/>
<evidence type="ECO:0000256" key="5">
    <source>
        <dbReference type="SAM" id="SignalP"/>
    </source>
</evidence>
<feature type="domain" description="Peptidase A1" evidence="6">
    <location>
        <begin position="74"/>
        <end position="452"/>
    </location>
</feature>
<sequence length="548" mass="57664">MYPISFSLCLLVLAALDSPQLGQALPQKWEERRASEDVRSRSAELPIMRKRTAGLQKRGWGGAVGLGDAEDLFYSVALTLGSTTTAFNLDTGSSDLWVISSDCQSSQCKNSSWPQYSLSTFTSADTSVLMQYGDSTTGTSASGPVGHDTAMLGGLSIQSQPFAAVNKTDSSVVVDNDAAGIFGLGFPSESQVQAAVVNQQFNTPQTTDEFVSTTAQNGPLLSRLAMTGQLDQPMFTITLQRDTIDVNGNPGVLTVGKLPDGVANSSLTWMPVRLYAPADGGLDAPNFAPDEIYPLRWEVELGGVFLDGQRLPDSTIKGSVGSSTVSALIDTGNSILRGPADVVQNIFTTVSPSFNPNDANSVPSYPCGTPHTLAYQIGGNMFPVDPRDFVVQQNNNDATTCYAGNLVSTDPPSVGTLFSWSLGDPFFKSNLIAFYYGNLTHPSQDPPRIGFMSLVPSNASTQLEAAVSAAQHNNGVFASTSDNALAATANIASTTYSMSVRTSAQPTQTAHASKSGKTSSARSTAGRVDTVGVLVTALACVSLSFYLA</sequence>
<dbReference type="Proteomes" id="UP000076761">
    <property type="component" value="Unassembled WGS sequence"/>
</dbReference>
<dbReference type="PANTHER" id="PTHR47966:SF51">
    <property type="entry name" value="BETA-SITE APP-CLEAVING ENZYME, ISOFORM A-RELATED"/>
    <property type="match status" value="1"/>
</dbReference>
<keyword evidence="7" id="KW-0378">Hydrolase</keyword>
<gene>
    <name evidence="7" type="ORF">NEOLEDRAFT_1129780</name>
</gene>
<dbReference type="STRING" id="1314782.A0A165UM89"/>
<evidence type="ECO:0000313" key="8">
    <source>
        <dbReference type="Proteomes" id="UP000076761"/>
    </source>
</evidence>
<dbReference type="InterPro" id="IPR033121">
    <property type="entry name" value="PEPTIDASE_A1"/>
</dbReference>
<dbReference type="PANTHER" id="PTHR47966">
    <property type="entry name" value="BETA-SITE APP-CLEAVING ENZYME, ISOFORM A-RELATED"/>
    <property type="match status" value="1"/>
</dbReference>
<feature type="region of interest" description="Disordered" evidence="4">
    <location>
        <begin position="502"/>
        <end position="522"/>
    </location>
</feature>
<evidence type="ECO:0000256" key="3">
    <source>
        <dbReference type="PIRSR" id="PIRSR601461-2"/>
    </source>
</evidence>
<dbReference type="OrthoDB" id="3089at2759"/>
<dbReference type="InterPro" id="IPR021109">
    <property type="entry name" value="Peptidase_aspartic_dom_sf"/>
</dbReference>
<reference evidence="7 8" key="1">
    <citation type="journal article" date="2016" name="Mol. Biol. Evol.">
        <title>Comparative Genomics of Early-Diverging Mushroom-Forming Fungi Provides Insights into the Origins of Lignocellulose Decay Capabilities.</title>
        <authorList>
            <person name="Nagy L.G."/>
            <person name="Riley R."/>
            <person name="Tritt A."/>
            <person name="Adam C."/>
            <person name="Daum C."/>
            <person name="Floudas D."/>
            <person name="Sun H."/>
            <person name="Yadav J.S."/>
            <person name="Pangilinan J."/>
            <person name="Larsson K.H."/>
            <person name="Matsuura K."/>
            <person name="Barry K."/>
            <person name="Labutti K."/>
            <person name="Kuo R."/>
            <person name="Ohm R.A."/>
            <person name="Bhattacharya S.S."/>
            <person name="Shirouzu T."/>
            <person name="Yoshinaga Y."/>
            <person name="Martin F.M."/>
            <person name="Grigoriev I.V."/>
            <person name="Hibbett D.S."/>
        </authorList>
    </citation>
    <scope>NUCLEOTIDE SEQUENCE [LARGE SCALE GENOMIC DNA]</scope>
    <source>
        <strain evidence="7 8">HHB14362 ss-1</strain>
    </source>
</reference>
<feature type="disulfide bond" evidence="3">
    <location>
        <begin position="103"/>
        <end position="108"/>
    </location>
</feature>
<dbReference type="PROSITE" id="PS51767">
    <property type="entry name" value="PEPTIDASE_A1"/>
    <property type="match status" value="1"/>
</dbReference>
<dbReference type="Gene3D" id="2.40.70.10">
    <property type="entry name" value="Acid Proteases"/>
    <property type="match status" value="2"/>
</dbReference>
<evidence type="ECO:0000256" key="1">
    <source>
        <dbReference type="ARBA" id="ARBA00007447"/>
    </source>
</evidence>
<feature type="chain" id="PRO_5007867699" evidence="5">
    <location>
        <begin position="25"/>
        <end position="548"/>
    </location>
</feature>
<dbReference type="SUPFAM" id="SSF50630">
    <property type="entry name" value="Acid proteases"/>
    <property type="match status" value="1"/>
</dbReference>
<dbReference type="InParanoid" id="A0A165UM89"/>
<dbReference type="Pfam" id="PF00026">
    <property type="entry name" value="Asp"/>
    <property type="match status" value="1"/>
</dbReference>
<dbReference type="AlphaFoldDB" id="A0A165UM89"/>
<feature type="signal peptide" evidence="5">
    <location>
        <begin position="1"/>
        <end position="24"/>
    </location>
</feature>
<keyword evidence="3" id="KW-1015">Disulfide bond</keyword>
<dbReference type="PRINTS" id="PR00792">
    <property type="entry name" value="PEPSIN"/>
</dbReference>
<dbReference type="GO" id="GO:0004190">
    <property type="term" value="F:aspartic-type endopeptidase activity"/>
    <property type="evidence" value="ECO:0007669"/>
    <property type="project" value="InterPro"/>
</dbReference>
<dbReference type="CDD" id="cd05471">
    <property type="entry name" value="pepsin_like"/>
    <property type="match status" value="1"/>
</dbReference>
<evidence type="ECO:0000256" key="4">
    <source>
        <dbReference type="SAM" id="MobiDB-lite"/>
    </source>
</evidence>
<dbReference type="GO" id="GO:0006508">
    <property type="term" value="P:proteolysis"/>
    <property type="evidence" value="ECO:0007669"/>
    <property type="project" value="UniProtKB-KW"/>
</dbReference>
<evidence type="ECO:0000256" key="2">
    <source>
        <dbReference type="PIRSR" id="PIRSR601461-1"/>
    </source>
</evidence>
<organism evidence="7 8">
    <name type="scientific">Neolentinus lepideus HHB14362 ss-1</name>
    <dbReference type="NCBI Taxonomy" id="1314782"/>
    <lineage>
        <taxon>Eukaryota</taxon>
        <taxon>Fungi</taxon>
        <taxon>Dikarya</taxon>
        <taxon>Basidiomycota</taxon>
        <taxon>Agaricomycotina</taxon>
        <taxon>Agaricomycetes</taxon>
        <taxon>Gloeophyllales</taxon>
        <taxon>Gloeophyllaceae</taxon>
        <taxon>Neolentinus</taxon>
    </lineage>
</organism>
<dbReference type="InterPro" id="IPR034164">
    <property type="entry name" value="Pepsin-like_dom"/>
</dbReference>
<dbReference type="InterPro" id="IPR001461">
    <property type="entry name" value="Aspartic_peptidase_A1"/>
</dbReference>
<protein>
    <submittedName>
        <fullName evidence="7">Acid protease</fullName>
    </submittedName>
</protein>
<keyword evidence="7" id="KW-0645">Protease</keyword>
<dbReference type="EMBL" id="KV425558">
    <property type="protein sequence ID" value="KZT28390.1"/>
    <property type="molecule type" value="Genomic_DNA"/>
</dbReference>
<evidence type="ECO:0000259" key="6">
    <source>
        <dbReference type="PROSITE" id="PS51767"/>
    </source>
</evidence>
<feature type="active site" evidence="2">
    <location>
        <position position="330"/>
    </location>
</feature>
<accession>A0A165UM89</accession>
<name>A0A165UM89_9AGAM</name>
<evidence type="ECO:0000313" key="7">
    <source>
        <dbReference type="EMBL" id="KZT28390.1"/>
    </source>
</evidence>
<feature type="active site" evidence="2">
    <location>
        <position position="90"/>
    </location>
</feature>
<keyword evidence="8" id="KW-1185">Reference proteome</keyword>